<evidence type="ECO:0000256" key="2">
    <source>
        <dbReference type="ARBA" id="ARBA00005278"/>
    </source>
</evidence>
<feature type="transmembrane region" description="Helical" evidence="6">
    <location>
        <begin position="323"/>
        <end position="345"/>
    </location>
</feature>
<protein>
    <submittedName>
        <fullName evidence="7">Spore germination protein</fullName>
    </submittedName>
</protein>
<feature type="transmembrane region" description="Helical" evidence="6">
    <location>
        <begin position="390"/>
        <end position="409"/>
    </location>
</feature>
<sequence>MKRGERLTSEKPLVRIRRKRKESKKSSTAEEILEMKQDEENRSVYELKESIQSSFGQTADLIMESLKIAETDGMLFYLSTVIDNNQLQQTLMNKQTYQSNSSFDLKSKEGIKEFCEQLFGGSGFKFVYTLEEVSKEILNGSLAIAFKTFPSYITIAMPNSNLRQVSEPTSQTVIRGPKDSFVELASINMALVRRRIRNPNLRFEEFIIGNETQTKVFLGYMNSIANEKIVEEVRKRLNSINVSAIFESGNIEELIVDKTFTVFPLAFNTERPDTVAGQLMEGKICIIIDGTPFALLVPAVFTDFFISSEDYYHHYSISSFLRLLRYVSFMIVLIVPSAYVGILTYHQELVPTHLLINIMAQREGVPFPAVVEVLIMELTFEILREAGIRMPRAVGQTVSIVGALVIGQAAAEAGIISNIMVIIVAITATANFVAPVYSLSAATRILRLILIPIAGFLGLYGVLLGLVVMVAHLASLRSFGVPYLAPIAPFNSEDQRDVFIRFPYWGMTRRPSYLRTAQPVKQKNKGSNTPPDMQRRNDG</sequence>
<dbReference type="EMBL" id="VYKL01000005">
    <property type="protein sequence ID" value="KAA9031215.1"/>
    <property type="molecule type" value="Genomic_DNA"/>
</dbReference>
<dbReference type="PANTHER" id="PTHR22550:SF5">
    <property type="entry name" value="LEUCINE ZIPPER PROTEIN 4"/>
    <property type="match status" value="1"/>
</dbReference>
<feature type="region of interest" description="Disordered" evidence="5">
    <location>
        <begin position="516"/>
        <end position="539"/>
    </location>
</feature>
<dbReference type="PIRSF" id="PIRSF005690">
    <property type="entry name" value="GerBA"/>
    <property type="match status" value="1"/>
</dbReference>
<evidence type="ECO:0000256" key="1">
    <source>
        <dbReference type="ARBA" id="ARBA00004141"/>
    </source>
</evidence>
<organism evidence="7 8">
    <name type="scientific">Niallia endozanthoxylica</name>
    <dbReference type="NCBI Taxonomy" id="2036016"/>
    <lineage>
        <taxon>Bacteria</taxon>
        <taxon>Bacillati</taxon>
        <taxon>Bacillota</taxon>
        <taxon>Bacilli</taxon>
        <taxon>Bacillales</taxon>
        <taxon>Bacillaceae</taxon>
        <taxon>Niallia</taxon>
    </lineage>
</organism>
<gene>
    <name evidence="7" type="ORF">F4V44_01940</name>
</gene>
<feature type="compositionally biased region" description="Basic residues" evidence="5">
    <location>
        <begin position="14"/>
        <end position="23"/>
    </location>
</feature>
<feature type="transmembrane region" description="Helical" evidence="6">
    <location>
        <begin position="415"/>
        <end position="437"/>
    </location>
</feature>
<evidence type="ECO:0000313" key="7">
    <source>
        <dbReference type="EMBL" id="KAA9031215.1"/>
    </source>
</evidence>
<comment type="similarity">
    <text evidence="2 4">Belongs to the GerABKA family.</text>
</comment>
<keyword evidence="6" id="KW-1133">Transmembrane helix</keyword>
<feature type="transmembrane region" description="Helical" evidence="6">
    <location>
        <begin position="449"/>
        <end position="474"/>
    </location>
</feature>
<dbReference type="PANTHER" id="PTHR22550">
    <property type="entry name" value="SPORE GERMINATION PROTEIN"/>
    <property type="match status" value="1"/>
</dbReference>
<dbReference type="InterPro" id="IPR004995">
    <property type="entry name" value="Spore_Ger"/>
</dbReference>
<reference evidence="7 8" key="1">
    <citation type="submission" date="2019-09" db="EMBL/GenBank/DDBJ databases">
        <title>Whole genome sequences of isolates from the Mars Exploration Rovers.</title>
        <authorList>
            <person name="Seuylemezian A."/>
            <person name="Vaishampayan P."/>
        </authorList>
    </citation>
    <scope>NUCLEOTIDE SEQUENCE [LARGE SCALE GENOMIC DNA]</scope>
    <source>
        <strain evidence="7 8">MER_TA_151</strain>
    </source>
</reference>
<comment type="subcellular location">
    <subcellularLocation>
        <location evidence="4">Cell membrane</location>
    </subcellularLocation>
    <subcellularLocation>
        <location evidence="1">Membrane</location>
        <topology evidence="1">Multi-pass membrane protein</topology>
    </subcellularLocation>
</comment>
<evidence type="ECO:0000256" key="4">
    <source>
        <dbReference type="PIRNR" id="PIRNR005690"/>
    </source>
</evidence>
<keyword evidence="6" id="KW-0812">Transmembrane</keyword>
<dbReference type="GO" id="GO:0005886">
    <property type="term" value="C:plasma membrane"/>
    <property type="evidence" value="ECO:0007669"/>
    <property type="project" value="UniProtKB-SubCell"/>
</dbReference>
<feature type="compositionally biased region" description="Polar residues" evidence="5">
    <location>
        <begin position="519"/>
        <end position="531"/>
    </location>
</feature>
<proteinExistence type="inferred from homology"/>
<dbReference type="GO" id="GO:0009847">
    <property type="term" value="P:spore germination"/>
    <property type="evidence" value="ECO:0007669"/>
    <property type="project" value="UniProtKB-UniRule"/>
</dbReference>
<feature type="region of interest" description="Disordered" evidence="5">
    <location>
        <begin position="1"/>
        <end position="31"/>
    </location>
</feature>
<dbReference type="Pfam" id="PF03323">
    <property type="entry name" value="GerA"/>
    <property type="match status" value="1"/>
</dbReference>
<name>A0A5J5I651_9BACI</name>
<comment type="caution">
    <text evidence="7">The sequence shown here is derived from an EMBL/GenBank/DDBJ whole genome shotgun (WGS) entry which is preliminary data.</text>
</comment>
<keyword evidence="3 4" id="KW-0472">Membrane</keyword>
<evidence type="ECO:0000256" key="5">
    <source>
        <dbReference type="SAM" id="MobiDB-lite"/>
    </source>
</evidence>
<evidence type="ECO:0000256" key="3">
    <source>
        <dbReference type="ARBA" id="ARBA00023136"/>
    </source>
</evidence>
<dbReference type="InterPro" id="IPR050768">
    <property type="entry name" value="UPF0353/GerABKA_families"/>
</dbReference>
<evidence type="ECO:0000313" key="8">
    <source>
        <dbReference type="Proteomes" id="UP000326671"/>
    </source>
</evidence>
<accession>A0A5J5I651</accession>
<evidence type="ECO:0000256" key="6">
    <source>
        <dbReference type="SAM" id="Phobius"/>
    </source>
</evidence>
<dbReference type="Proteomes" id="UP000326671">
    <property type="component" value="Unassembled WGS sequence"/>
</dbReference>
<dbReference type="AlphaFoldDB" id="A0A5J5I651"/>
<keyword evidence="8" id="KW-1185">Reference proteome</keyword>
<feature type="compositionally biased region" description="Basic and acidic residues" evidence="5">
    <location>
        <begin position="1"/>
        <end position="13"/>
    </location>
</feature>
<dbReference type="OrthoDB" id="9772630at2"/>